<feature type="region of interest" description="Disordered" evidence="1">
    <location>
        <begin position="11"/>
        <end position="40"/>
    </location>
</feature>
<sequence length="538" mass="58910">MASNAPYYQFCSGQSVTSPRSTNTTPSPFVAGDDDFEPSTADVTAPHTLGTAYLPEHTVRQTPKDIPVSTSDENHNLAELLEAATSAAGRVAEIMDVDDIMAAHDKDSRKRMSSSLIRDGSAVQKDDIAASKRRRLDVPMDPELKSTGHVSRSKSRSTSVPPSNPSLLQDARAAGVHSAAALFRRTSEKPTTRKYTRPPMSKLFMSLQLSPENFLQLQAQAKAYMLDTAHPERQNCVGNRGKGDTDMVKLRLFKCVKDFLDEGSGKQFFGENVEKLGETDAIEAARALGEDRVPESDERLVWPRDGNKIISLVTPLMRRMVTNERQRKYAIETRKGGAKKKDKDDSAEAAAHELPTAASVTPYLRNINIFLVLASRTVSDGTVTPGIKVDEKRIVSDGLNQLTAFSWNDLQSEVIKLLHHAKAKYPDIHNHVVARSGAPANLTETLRELAAAAANAMQAENMHVAAHPSEKKSADTTRLPRYLVKTVGPTGWVYIDDAAQWEKVRAQSSVEVWADGVVNVVVELVDGAVALEDREVHA</sequence>
<feature type="compositionally biased region" description="Basic and acidic residues" evidence="1">
    <location>
        <begin position="124"/>
        <end position="146"/>
    </location>
</feature>
<organism evidence="2 3">
    <name type="scientific">Ampelomyces quisqualis</name>
    <name type="common">Powdery mildew agent</name>
    <dbReference type="NCBI Taxonomy" id="50730"/>
    <lineage>
        <taxon>Eukaryota</taxon>
        <taxon>Fungi</taxon>
        <taxon>Dikarya</taxon>
        <taxon>Ascomycota</taxon>
        <taxon>Pezizomycotina</taxon>
        <taxon>Dothideomycetes</taxon>
        <taxon>Pleosporomycetidae</taxon>
        <taxon>Pleosporales</taxon>
        <taxon>Pleosporineae</taxon>
        <taxon>Phaeosphaeriaceae</taxon>
        <taxon>Ampelomyces</taxon>
    </lineage>
</organism>
<name>A0A6A5QI98_AMPQU</name>
<feature type="compositionally biased region" description="Low complexity" evidence="1">
    <location>
        <begin position="15"/>
        <end position="28"/>
    </location>
</feature>
<dbReference type="EMBL" id="ML979138">
    <property type="protein sequence ID" value="KAF1913787.1"/>
    <property type="molecule type" value="Genomic_DNA"/>
</dbReference>
<feature type="compositionally biased region" description="Polar residues" evidence="1">
    <location>
        <begin position="156"/>
        <end position="167"/>
    </location>
</feature>
<dbReference type="OrthoDB" id="5373017at2759"/>
<accession>A0A6A5QI98</accession>
<protein>
    <submittedName>
        <fullName evidence="2">Uncharacterized protein</fullName>
    </submittedName>
</protein>
<evidence type="ECO:0000313" key="2">
    <source>
        <dbReference type="EMBL" id="KAF1913787.1"/>
    </source>
</evidence>
<keyword evidence="3" id="KW-1185">Reference proteome</keyword>
<reference evidence="2" key="1">
    <citation type="journal article" date="2020" name="Stud. Mycol.">
        <title>101 Dothideomycetes genomes: a test case for predicting lifestyles and emergence of pathogens.</title>
        <authorList>
            <person name="Haridas S."/>
            <person name="Albert R."/>
            <person name="Binder M."/>
            <person name="Bloem J."/>
            <person name="Labutti K."/>
            <person name="Salamov A."/>
            <person name="Andreopoulos B."/>
            <person name="Baker S."/>
            <person name="Barry K."/>
            <person name="Bills G."/>
            <person name="Bluhm B."/>
            <person name="Cannon C."/>
            <person name="Castanera R."/>
            <person name="Culley D."/>
            <person name="Daum C."/>
            <person name="Ezra D."/>
            <person name="Gonzalez J."/>
            <person name="Henrissat B."/>
            <person name="Kuo A."/>
            <person name="Liang C."/>
            <person name="Lipzen A."/>
            <person name="Lutzoni F."/>
            <person name="Magnuson J."/>
            <person name="Mondo S."/>
            <person name="Nolan M."/>
            <person name="Ohm R."/>
            <person name="Pangilinan J."/>
            <person name="Park H.-J."/>
            <person name="Ramirez L."/>
            <person name="Alfaro M."/>
            <person name="Sun H."/>
            <person name="Tritt A."/>
            <person name="Yoshinaga Y."/>
            <person name="Zwiers L.-H."/>
            <person name="Turgeon B."/>
            <person name="Goodwin S."/>
            <person name="Spatafora J."/>
            <person name="Crous P."/>
            <person name="Grigoriev I."/>
        </authorList>
    </citation>
    <scope>NUCLEOTIDE SEQUENCE</scope>
    <source>
        <strain evidence="2">HMLAC05119</strain>
    </source>
</reference>
<evidence type="ECO:0000256" key="1">
    <source>
        <dbReference type="SAM" id="MobiDB-lite"/>
    </source>
</evidence>
<evidence type="ECO:0000313" key="3">
    <source>
        <dbReference type="Proteomes" id="UP000800096"/>
    </source>
</evidence>
<dbReference type="Proteomes" id="UP000800096">
    <property type="component" value="Unassembled WGS sequence"/>
</dbReference>
<dbReference type="AlphaFoldDB" id="A0A6A5QI98"/>
<gene>
    <name evidence="2" type="ORF">BDU57DRAFT_502602</name>
</gene>
<feature type="region of interest" description="Disordered" evidence="1">
    <location>
        <begin position="105"/>
        <end position="168"/>
    </location>
</feature>
<proteinExistence type="predicted"/>